<feature type="region of interest" description="Disordered" evidence="1">
    <location>
        <begin position="1"/>
        <end position="142"/>
    </location>
</feature>
<dbReference type="Proteomes" id="UP000604825">
    <property type="component" value="Unassembled WGS sequence"/>
</dbReference>
<reference evidence="2" key="1">
    <citation type="submission" date="2020-10" db="EMBL/GenBank/DDBJ databases">
        <authorList>
            <person name="Han B."/>
            <person name="Lu T."/>
            <person name="Zhao Q."/>
            <person name="Huang X."/>
            <person name="Zhao Y."/>
        </authorList>
    </citation>
    <scope>NUCLEOTIDE SEQUENCE</scope>
</reference>
<feature type="compositionally biased region" description="Basic and acidic residues" evidence="1">
    <location>
        <begin position="128"/>
        <end position="142"/>
    </location>
</feature>
<evidence type="ECO:0000256" key="1">
    <source>
        <dbReference type="SAM" id="MobiDB-lite"/>
    </source>
</evidence>
<feature type="compositionally biased region" description="Basic and acidic residues" evidence="1">
    <location>
        <begin position="76"/>
        <end position="88"/>
    </location>
</feature>
<dbReference type="AlphaFoldDB" id="A0A811QBR4"/>
<proteinExistence type="predicted"/>
<protein>
    <submittedName>
        <fullName evidence="2">Uncharacterized protein</fullName>
    </submittedName>
</protein>
<organism evidence="2 3">
    <name type="scientific">Miscanthus lutarioriparius</name>
    <dbReference type="NCBI Taxonomy" id="422564"/>
    <lineage>
        <taxon>Eukaryota</taxon>
        <taxon>Viridiplantae</taxon>
        <taxon>Streptophyta</taxon>
        <taxon>Embryophyta</taxon>
        <taxon>Tracheophyta</taxon>
        <taxon>Spermatophyta</taxon>
        <taxon>Magnoliopsida</taxon>
        <taxon>Liliopsida</taxon>
        <taxon>Poales</taxon>
        <taxon>Poaceae</taxon>
        <taxon>PACMAD clade</taxon>
        <taxon>Panicoideae</taxon>
        <taxon>Andropogonodae</taxon>
        <taxon>Andropogoneae</taxon>
        <taxon>Saccharinae</taxon>
        <taxon>Miscanthus</taxon>
    </lineage>
</organism>
<gene>
    <name evidence="2" type="ORF">NCGR_LOCUS37035</name>
</gene>
<name>A0A811QBR4_9POAL</name>
<keyword evidence="3" id="KW-1185">Reference proteome</keyword>
<feature type="compositionally biased region" description="Basic residues" evidence="1">
    <location>
        <begin position="112"/>
        <end position="127"/>
    </location>
</feature>
<comment type="caution">
    <text evidence="2">The sequence shown here is derived from an EMBL/GenBank/DDBJ whole genome shotgun (WGS) entry which is preliminary data.</text>
</comment>
<evidence type="ECO:0000313" key="2">
    <source>
        <dbReference type="EMBL" id="CAD6253410.1"/>
    </source>
</evidence>
<evidence type="ECO:0000313" key="3">
    <source>
        <dbReference type="Proteomes" id="UP000604825"/>
    </source>
</evidence>
<accession>A0A811QBR4</accession>
<feature type="compositionally biased region" description="Acidic residues" evidence="1">
    <location>
        <begin position="1"/>
        <end position="10"/>
    </location>
</feature>
<dbReference type="EMBL" id="CAJGYO010000009">
    <property type="protein sequence ID" value="CAD6253410.1"/>
    <property type="molecule type" value="Genomic_DNA"/>
</dbReference>
<sequence>MESFPSDEDREAPMDTHPEASQQGKGKGKGKVKGMKGDNAPSPGLLVSEASRARRRPPEPGMAAPCRRAGAFWSREGQRGGGSRDGEGRRRRWGAPALERGGGENSGEERRRRGKPRLRRRLERKRGRADGDRRERDTDRYF</sequence>